<dbReference type="STRING" id="933852.A0A0C3AM00"/>
<dbReference type="AlphaFoldDB" id="A0A0C3AM00"/>
<evidence type="ECO:0000313" key="3">
    <source>
        <dbReference type="Proteomes" id="UP000054097"/>
    </source>
</evidence>
<sequence>MANISPIDTINLATFHKAIASIAKVKKILDDYRAKDEKLVESQEQLRRQLHEVDTQREKLKLEVIAAESSKQVLQTAAENLRSLCPPIRYLPTEILLYIFQLSVGKGPDLSKQGVGVIAFDRTPIVISQVCSRWRSLVHECKDLWNNVIIDLQKSRILEPSCIDKEELRVATWKLRGDREAQSVFISKWDIKDTGEHLESILGYGLSLWKAIHINLLGIRVEGVFGNYFGICAEEVTVYQHSAARNLAYFMPLMQNATTLTVYGPIALGSTPWSSLRSLSIRSVLGTPVRYHGFSGTDFRDLLQAAPALINLELDFAASNPGGVQHVANEVQHQSLCYLALRMAYFADGPGPFGVRLVVPSFNTLRILSVDLPRNNNTTPPVFGMEYTKKLSLCRLKPADLSHTLALIRQLPNLEDVELEGPHVNDVFININSAYSTTPSPDAVFPFSKVTKLLMDGTDIKGRALIEHLELRLKLIAMGVVGVYPVTEVKLYENKGVTPGDWTRINVLLDKGRKVMVA</sequence>
<dbReference type="EMBL" id="KN824394">
    <property type="protein sequence ID" value="KIM21064.1"/>
    <property type="molecule type" value="Genomic_DNA"/>
</dbReference>
<organism evidence="2 3">
    <name type="scientific">Serendipita vermifera MAFF 305830</name>
    <dbReference type="NCBI Taxonomy" id="933852"/>
    <lineage>
        <taxon>Eukaryota</taxon>
        <taxon>Fungi</taxon>
        <taxon>Dikarya</taxon>
        <taxon>Basidiomycota</taxon>
        <taxon>Agaricomycotina</taxon>
        <taxon>Agaricomycetes</taxon>
        <taxon>Sebacinales</taxon>
        <taxon>Serendipitaceae</taxon>
        <taxon>Serendipita</taxon>
    </lineage>
</organism>
<dbReference type="Gene3D" id="1.20.1280.50">
    <property type="match status" value="1"/>
</dbReference>
<evidence type="ECO:0000313" key="2">
    <source>
        <dbReference type="EMBL" id="KIM21064.1"/>
    </source>
</evidence>
<name>A0A0C3AM00_SERVB</name>
<protein>
    <submittedName>
        <fullName evidence="2">Uncharacterized protein</fullName>
    </submittedName>
</protein>
<gene>
    <name evidence="2" type="ORF">M408DRAFT_12759</name>
</gene>
<keyword evidence="3" id="KW-1185">Reference proteome</keyword>
<accession>A0A0C3AM00</accession>
<evidence type="ECO:0000256" key="1">
    <source>
        <dbReference type="SAM" id="Coils"/>
    </source>
</evidence>
<proteinExistence type="predicted"/>
<dbReference type="HOGENOM" id="CLU_523941_0_0_1"/>
<reference evidence="3" key="2">
    <citation type="submission" date="2015-01" db="EMBL/GenBank/DDBJ databases">
        <title>Evolutionary Origins and Diversification of the Mycorrhizal Mutualists.</title>
        <authorList>
            <consortium name="DOE Joint Genome Institute"/>
            <consortium name="Mycorrhizal Genomics Consortium"/>
            <person name="Kohler A."/>
            <person name="Kuo A."/>
            <person name="Nagy L.G."/>
            <person name="Floudas D."/>
            <person name="Copeland A."/>
            <person name="Barry K.W."/>
            <person name="Cichocki N."/>
            <person name="Veneault-Fourrey C."/>
            <person name="LaButti K."/>
            <person name="Lindquist E.A."/>
            <person name="Lipzen A."/>
            <person name="Lundell T."/>
            <person name="Morin E."/>
            <person name="Murat C."/>
            <person name="Riley R."/>
            <person name="Ohm R."/>
            <person name="Sun H."/>
            <person name="Tunlid A."/>
            <person name="Henrissat B."/>
            <person name="Grigoriev I.V."/>
            <person name="Hibbett D.S."/>
            <person name="Martin F."/>
        </authorList>
    </citation>
    <scope>NUCLEOTIDE SEQUENCE [LARGE SCALE GENOMIC DNA]</scope>
    <source>
        <strain evidence="3">MAFF 305830</strain>
    </source>
</reference>
<keyword evidence="1" id="KW-0175">Coiled coil</keyword>
<reference evidence="2 3" key="1">
    <citation type="submission" date="2014-04" db="EMBL/GenBank/DDBJ databases">
        <authorList>
            <consortium name="DOE Joint Genome Institute"/>
            <person name="Kuo A."/>
            <person name="Zuccaro A."/>
            <person name="Kohler A."/>
            <person name="Nagy L.G."/>
            <person name="Floudas D."/>
            <person name="Copeland A."/>
            <person name="Barry K.W."/>
            <person name="Cichocki N."/>
            <person name="Veneault-Fourrey C."/>
            <person name="LaButti K."/>
            <person name="Lindquist E.A."/>
            <person name="Lipzen A."/>
            <person name="Lundell T."/>
            <person name="Morin E."/>
            <person name="Murat C."/>
            <person name="Sun H."/>
            <person name="Tunlid A."/>
            <person name="Henrissat B."/>
            <person name="Grigoriev I.V."/>
            <person name="Hibbett D.S."/>
            <person name="Martin F."/>
            <person name="Nordberg H.P."/>
            <person name="Cantor M.N."/>
            <person name="Hua S.X."/>
        </authorList>
    </citation>
    <scope>NUCLEOTIDE SEQUENCE [LARGE SCALE GENOMIC DNA]</scope>
    <source>
        <strain evidence="2 3">MAFF 305830</strain>
    </source>
</reference>
<dbReference type="OrthoDB" id="2269034at2759"/>
<dbReference type="Proteomes" id="UP000054097">
    <property type="component" value="Unassembled WGS sequence"/>
</dbReference>
<feature type="coiled-coil region" evidence="1">
    <location>
        <begin position="29"/>
        <end position="63"/>
    </location>
</feature>